<dbReference type="RefSeq" id="WP_340335234.1">
    <property type="nucleotide sequence ID" value="NZ_JBBKZS010000004.1"/>
</dbReference>
<evidence type="ECO:0000313" key="8">
    <source>
        <dbReference type="Proteomes" id="UP001367030"/>
    </source>
</evidence>
<feature type="transmembrane region" description="Helical" evidence="6">
    <location>
        <begin position="34"/>
        <end position="51"/>
    </location>
</feature>
<keyword evidence="3 6" id="KW-0812">Transmembrane</keyword>
<dbReference type="InterPro" id="IPR043428">
    <property type="entry name" value="LivM-like"/>
</dbReference>
<feature type="transmembrane region" description="Helical" evidence="6">
    <location>
        <begin position="280"/>
        <end position="298"/>
    </location>
</feature>
<comment type="caution">
    <text evidence="7">The sequence shown here is derived from an EMBL/GenBank/DDBJ whole genome shotgun (WGS) entry which is preliminary data.</text>
</comment>
<dbReference type="EMBL" id="JBBKZS010000004">
    <property type="protein sequence ID" value="MEJ8855146.1"/>
    <property type="molecule type" value="Genomic_DNA"/>
</dbReference>
<protein>
    <submittedName>
        <fullName evidence="7">Branched-chain amino acid ABC transporter permease</fullName>
    </submittedName>
</protein>
<accession>A0ABU8X5Q3</accession>
<comment type="subcellular location">
    <subcellularLocation>
        <location evidence="1">Cell membrane</location>
        <topology evidence="1">Multi-pass membrane protein</topology>
    </subcellularLocation>
</comment>
<organism evidence="7 8">
    <name type="scientific">Variovorax robiniae</name>
    <dbReference type="NCBI Taxonomy" id="1836199"/>
    <lineage>
        <taxon>Bacteria</taxon>
        <taxon>Pseudomonadati</taxon>
        <taxon>Pseudomonadota</taxon>
        <taxon>Betaproteobacteria</taxon>
        <taxon>Burkholderiales</taxon>
        <taxon>Comamonadaceae</taxon>
        <taxon>Variovorax</taxon>
    </lineage>
</organism>
<proteinExistence type="predicted"/>
<keyword evidence="5 6" id="KW-0472">Membrane</keyword>
<dbReference type="PANTHER" id="PTHR30482">
    <property type="entry name" value="HIGH-AFFINITY BRANCHED-CHAIN AMINO ACID TRANSPORT SYSTEM PERMEASE"/>
    <property type="match status" value="1"/>
</dbReference>
<feature type="transmembrane region" description="Helical" evidence="6">
    <location>
        <begin position="108"/>
        <end position="124"/>
    </location>
</feature>
<evidence type="ECO:0000256" key="3">
    <source>
        <dbReference type="ARBA" id="ARBA00022692"/>
    </source>
</evidence>
<keyword evidence="8" id="KW-1185">Reference proteome</keyword>
<reference evidence="7 8" key="1">
    <citation type="submission" date="2024-03" db="EMBL/GenBank/DDBJ databases">
        <title>Novel species of the genus Variovorax.</title>
        <authorList>
            <person name="Liu Q."/>
            <person name="Xin Y.-H."/>
        </authorList>
    </citation>
    <scope>NUCLEOTIDE SEQUENCE [LARGE SCALE GENOMIC DNA]</scope>
    <source>
        <strain evidence="7 8">KACC 18901</strain>
    </source>
</reference>
<dbReference type="InterPro" id="IPR001851">
    <property type="entry name" value="ABC_transp_permease"/>
</dbReference>
<dbReference type="CDD" id="cd06581">
    <property type="entry name" value="TM_PBP1_LivM_like"/>
    <property type="match status" value="1"/>
</dbReference>
<sequence length="316" mass="33209">MNTTSNRTLLAVAVLAALLPLFVPAFLTFQLTQTIGLGIALVGLNLLTGMAGQPSLGHGAFFAIGAYGTAMLVEAGLPWWSALPLACVAGAVLAFVIGKPILRLEHTYLALATFAIALAVPQLVRNAAVERWTGGAQGLQLDRPSPPAWLEPWVNQDTWMYWVALVLAIAVVLAVRRLARGRLGLELRALSDHTVAAAGCGIDVSRSKALAFVLSAVCACIGGGLYALNVQLVTPDSFTLFLSLTMVAGLVVGGLGTALGPWIGAVFVQFIPSVADRVSTAAPWAVFGMAILLVVFLQPRGMAGMLRFPLRNKRSL</sequence>
<dbReference type="PANTHER" id="PTHR30482:SF20">
    <property type="entry name" value="HIGH-AFFINITY BRANCHED-CHAIN AMINO ACID TRANSPORT SYSTEM PERMEASE PROTEIN LIVM"/>
    <property type="match status" value="1"/>
</dbReference>
<keyword evidence="2" id="KW-1003">Cell membrane</keyword>
<dbReference type="Pfam" id="PF02653">
    <property type="entry name" value="BPD_transp_2"/>
    <property type="match status" value="1"/>
</dbReference>
<evidence type="ECO:0000256" key="1">
    <source>
        <dbReference type="ARBA" id="ARBA00004651"/>
    </source>
</evidence>
<keyword evidence="4 6" id="KW-1133">Transmembrane helix</keyword>
<feature type="transmembrane region" description="Helical" evidence="6">
    <location>
        <begin position="240"/>
        <end position="268"/>
    </location>
</feature>
<dbReference type="Proteomes" id="UP001367030">
    <property type="component" value="Unassembled WGS sequence"/>
</dbReference>
<evidence type="ECO:0000256" key="5">
    <source>
        <dbReference type="ARBA" id="ARBA00023136"/>
    </source>
</evidence>
<name>A0ABU8X5Q3_9BURK</name>
<evidence type="ECO:0000313" key="7">
    <source>
        <dbReference type="EMBL" id="MEJ8855146.1"/>
    </source>
</evidence>
<feature type="transmembrane region" description="Helical" evidence="6">
    <location>
        <begin position="159"/>
        <end position="179"/>
    </location>
</feature>
<evidence type="ECO:0000256" key="6">
    <source>
        <dbReference type="SAM" id="Phobius"/>
    </source>
</evidence>
<feature type="transmembrane region" description="Helical" evidence="6">
    <location>
        <begin position="209"/>
        <end position="228"/>
    </location>
</feature>
<gene>
    <name evidence="7" type="ORF">WKW79_11235</name>
</gene>
<evidence type="ECO:0000256" key="4">
    <source>
        <dbReference type="ARBA" id="ARBA00022989"/>
    </source>
</evidence>
<feature type="transmembrane region" description="Helical" evidence="6">
    <location>
        <begin position="79"/>
        <end position="96"/>
    </location>
</feature>
<evidence type="ECO:0000256" key="2">
    <source>
        <dbReference type="ARBA" id="ARBA00022475"/>
    </source>
</evidence>